<dbReference type="PANTHER" id="PTHR14269:SF60">
    <property type="entry name" value="CARDIOLIPIN SYNTHASE (CMP-FORMING)"/>
    <property type="match status" value="1"/>
</dbReference>
<keyword evidence="4 11" id="KW-0812">Transmembrane</keyword>
<dbReference type="PANTHER" id="PTHR14269">
    <property type="entry name" value="CDP-DIACYLGLYCEROL--GLYCEROL-3-PHOSPHATE 3-PHOSPHATIDYLTRANSFERASE-RELATED"/>
    <property type="match status" value="1"/>
</dbReference>
<evidence type="ECO:0000256" key="4">
    <source>
        <dbReference type="ARBA" id="ARBA00022692"/>
    </source>
</evidence>
<dbReference type="FunFam" id="1.20.120.1760:FF:000017">
    <property type="entry name" value="Phosphatidyl synthase"/>
    <property type="match status" value="1"/>
</dbReference>
<dbReference type="OrthoDB" id="10020554at2759"/>
<dbReference type="EMBL" id="MU001498">
    <property type="protein sequence ID" value="KAF2446592.1"/>
    <property type="molecule type" value="Genomic_DNA"/>
</dbReference>
<sequence length="378" mass="41340">MYSPSTALQSLSKCKPRAIPRLPGSRQSLPPMCSRALLFPSSPYTTYVSSSCRRVTRLPSVLRYPSRSLEHRYALTTSSSWRSKQNQSNNAEKKPLLETAKLTATLKAKIPTLKHEQVLNIPNLLTFSRLFATPVIGYLIVNDHHLWAFSLFVYAGFSDLLDGWIARRWNLQTVVGSVIDPMADKFLMTTLVSCLAINGSLSLPLATLILGRDASLATAAIYFRYASLPAPKTFARYWDFSLPSAEVHPTTISKLNTFLQLGLIGTTMAVALLHDPSAVSSPAGGLLLALQDALGGPDGVARVKDVMGGVVAATTTYSGLSYAWMKSAVKILGDDEALKRKQGFRGRMIIAGTFGSVVALAAALWYRELERREEDRKA</sequence>
<comment type="caution">
    <text evidence="12">The sequence shown here is derived from an EMBL/GenBank/DDBJ whole genome shotgun (WGS) entry which is preliminary data.</text>
</comment>
<dbReference type="InterPro" id="IPR048254">
    <property type="entry name" value="CDP_ALCOHOL_P_TRANSF_CS"/>
</dbReference>
<dbReference type="Pfam" id="PF01066">
    <property type="entry name" value="CDP-OH_P_transf"/>
    <property type="match status" value="1"/>
</dbReference>
<evidence type="ECO:0000256" key="6">
    <source>
        <dbReference type="ARBA" id="ARBA00023098"/>
    </source>
</evidence>
<proteinExistence type="inferred from homology"/>
<dbReference type="Proteomes" id="UP000799764">
    <property type="component" value="Unassembled WGS sequence"/>
</dbReference>
<dbReference type="GO" id="GO:0005739">
    <property type="term" value="C:mitochondrion"/>
    <property type="evidence" value="ECO:0007669"/>
    <property type="project" value="TreeGrafter"/>
</dbReference>
<keyword evidence="5 11" id="KW-1133">Transmembrane helix</keyword>
<dbReference type="GO" id="GO:0016020">
    <property type="term" value="C:membrane"/>
    <property type="evidence" value="ECO:0007669"/>
    <property type="project" value="UniProtKB-SubCell"/>
</dbReference>
<evidence type="ECO:0000256" key="1">
    <source>
        <dbReference type="ARBA" id="ARBA00004141"/>
    </source>
</evidence>
<dbReference type="Gene3D" id="1.20.120.1760">
    <property type="match status" value="1"/>
</dbReference>
<dbReference type="GO" id="GO:0032049">
    <property type="term" value="P:cardiolipin biosynthetic process"/>
    <property type="evidence" value="ECO:0007669"/>
    <property type="project" value="TreeGrafter"/>
</dbReference>
<evidence type="ECO:0000256" key="11">
    <source>
        <dbReference type="SAM" id="Phobius"/>
    </source>
</evidence>
<keyword evidence="6" id="KW-0443">Lipid metabolism</keyword>
<comment type="subcellular location">
    <subcellularLocation>
        <location evidence="1">Membrane</location>
        <topology evidence="1">Multi-pass membrane protein</topology>
    </subcellularLocation>
</comment>
<dbReference type="InterPro" id="IPR043130">
    <property type="entry name" value="CDP-OH_PTrfase_TM_dom"/>
</dbReference>
<dbReference type="GO" id="GO:0043337">
    <property type="term" value="F:cardiolipin synthase (CMP-forming)"/>
    <property type="evidence" value="ECO:0007669"/>
    <property type="project" value="TreeGrafter"/>
</dbReference>
<evidence type="ECO:0008006" key="14">
    <source>
        <dbReference type="Google" id="ProtNLM"/>
    </source>
</evidence>
<protein>
    <recommendedName>
        <fullName evidence="14">Cardiolipin synthetase</fullName>
    </recommendedName>
</protein>
<evidence type="ECO:0000256" key="7">
    <source>
        <dbReference type="ARBA" id="ARBA00023136"/>
    </source>
</evidence>
<keyword evidence="3 10" id="KW-0808">Transferase</keyword>
<comment type="similarity">
    <text evidence="10">Belongs to the CDP-alcohol phosphatidyltransferase class-I family.</text>
</comment>
<feature type="transmembrane region" description="Helical" evidence="11">
    <location>
        <begin position="348"/>
        <end position="366"/>
    </location>
</feature>
<dbReference type="PROSITE" id="PS00379">
    <property type="entry name" value="CDP_ALCOHOL_P_TRANSF"/>
    <property type="match status" value="1"/>
</dbReference>
<keyword evidence="13" id="KW-1185">Reference proteome</keyword>
<evidence type="ECO:0000256" key="5">
    <source>
        <dbReference type="ARBA" id="ARBA00022989"/>
    </source>
</evidence>
<accession>A0A9P4PMC1</accession>
<dbReference type="InterPro" id="IPR050324">
    <property type="entry name" value="CDP-alcohol_PTase-I"/>
</dbReference>
<dbReference type="AlphaFoldDB" id="A0A9P4PMC1"/>
<dbReference type="InterPro" id="IPR000462">
    <property type="entry name" value="CDP-OH_P_trans"/>
</dbReference>
<name>A0A9P4PMC1_9PLEO</name>
<evidence type="ECO:0000256" key="9">
    <source>
        <dbReference type="ARBA" id="ARBA00023264"/>
    </source>
</evidence>
<evidence type="ECO:0000313" key="12">
    <source>
        <dbReference type="EMBL" id="KAF2446592.1"/>
    </source>
</evidence>
<reference evidence="12" key="1">
    <citation type="journal article" date="2020" name="Stud. Mycol.">
        <title>101 Dothideomycetes genomes: a test case for predicting lifestyles and emergence of pathogens.</title>
        <authorList>
            <person name="Haridas S."/>
            <person name="Albert R."/>
            <person name="Binder M."/>
            <person name="Bloem J."/>
            <person name="Labutti K."/>
            <person name="Salamov A."/>
            <person name="Andreopoulos B."/>
            <person name="Baker S."/>
            <person name="Barry K."/>
            <person name="Bills G."/>
            <person name="Bluhm B."/>
            <person name="Cannon C."/>
            <person name="Castanera R."/>
            <person name="Culley D."/>
            <person name="Daum C."/>
            <person name="Ezra D."/>
            <person name="Gonzalez J."/>
            <person name="Henrissat B."/>
            <person name="Kuo A."/>
            <person name="Liang C."/>
            <person name="Lipzen A."/>
            <person name="Lutzoni F."/>
            <person name="Magnuson J."/>
            <person name="Mondo S."/>
            <person name="Nolan M."/>
            <person name="Ohm R."/>
            <person name="Pangilinan J."/>
            <person name="Park H.-J."/>
            <person name="Ramirez L."/>
            <person name="Alfaro M."/>
            <person name="Sun H."/>
            <person name="Tritt A."/>
            <person name="Yoshinaga Y."/>
            <person name="Zwiers L.-H."/>
            <person name="Turgeon B."/>
            <person name="Goodwin S."/>
            <person name="Spatafora J."/>
            <person name="Crous P."/>
            <person name="Grigoriev I."/>
        </authorList>
    </citation>
    <scope>NUCLEOTIDE SEQUENCE</scope>
    <source>
        <strain evidence="12">CBS 690.94</strain>
    </source>
</reference>
<evidence type="ECO:0000256" key="10">
    <source>
        <dbReference type="RuleBase" id="RU003750"/>
    </source>
</evidence>
<evidence type="ECO:0000256" key="8">
    <source>
        <dbReference type="ARBA" id="ARBA00023209"/>
    </source>
</evidence>
<organism evidence="12 13">
    <name type="scientific">Karstenula rhodostoma CBS 690.94</name>
    <dbReference type="NCBI Taxonomy" id="1392251"/>
    <lineage>
        <taxon>Eukaryota</taxon>
        <taxon>Fungi</taxon>
        <taxon>Dikarya</taxon>
        <taxon>Ascomycota</taxon>
        <taxon>Pezizomycotina</taxon>
        <taxon>Dothideomycetes</taxon>
        <taxon>Pleosporomycetidae</taxon>
        <taxon>Pleosporales</taxon>
        <taxon>Massarineae</taxon>
        <taxon>Didymosphaeriaceae</taxon>
        <taxon>Karstenula</taxon>
    </lineage>
</organism>
<evidence type="ECO:0000313" key="13">
    <source>
        <dbReference type="Proteomes" id="UP000799764"/>
    </source>
</evidence>
<keyword evidence="2" id="KW-0444">Lipid biosynthesis</keyword>
<evidence type="ECO:0000256" key="3">
    <source>
        <dbReference type="ARBA" id="ARBA00022679"/>
    </source>
</evidence>
<keyword evidence="9" id="KW-1208">Phospholipid metabolism</keyword>
<gene>
    <name evidence="12" type="ORF">P171DRAFT_410955</name>
</gene>
<keyword evidence="8" id="KW-0594">Phospholipid biosynthesis</keyword>
<evidence type="ECO:0000256" key="2">
    <source>
        <dbReference type="ARBA" id="ARBA00022516"/>
    </source>
</evidence>
<keyword evidence="7 11" id="KW-0472">Membrane</keyword>